<name>A0AAV5FYF9_ELECO</name>
<feature type="compositionally biased region" description="Low complexity" evidence="2">
    <location>
        <begin position="32"/>
        <end position="42"/>
    </location>
</feature>
<evidence type="ECO:0000256" key="1">
    <source>
        <dbReference type="ARBA" id="ARBA00022737"/>
    </source>
</evidence>
<organism evidence="3 4">
    <name type="scientific">Eleusine coracana subsp. coracana</name>
    <dbReference type="NCBI Taxonomy" id="191504"/>
    <lineage>
        <taxon>Eukaryota</taxon>
        <taxon>Viridiplantae</taxon>
        <taxon>Streptophyta</taxon>
        <taxon>Embryophyta</taxon>
        <taxon>Tracheophyta</taxon>
        <taxon>Spermatophyta</taxon>
        <taxon>Magnoliopsida</taxon>
        <taxon>Liliopsida</taxon>
        <taxon>Poales</taxon>
        <taxon>Poaceae</taxon>
        <taxon>PACMAD clade</taxon>
        <taxon>Chloridoideae</taxon>
        <taxon>Cynodonteae</taxon>
        <taxon>Eleusininae</taxon>
        <taxon>Eleusine</taxon>
    </lineage>
</organism>
<dbReference type="EMBL" id="BQKI01000098">
    <property type="protein sequence ID" value="GJN39742.1"/>
    <property type="molecule type" value="Genomic_DNA"/>
</dbReference>
<dbReference type="SUPFAM" id="SSF101898">
    <property type="entry name" value="NHL repeat"/>
    <property type="match status" value="1"/>
</dbReference>
<dbReference type="PANTHER" id="PTHR46388">
    <property type="entry name" value="NHL REPEAT-CONTAINING PROTEIN 2"/>
    <property type="match status" value="1"/>
</dbReference>
<evidence type="ECO:0008006" key="5">
    <source>
        <dbReference type="Google" id="ProtNLM"/>
    </source>
</evidence>
<reference evidence="3" key="1">
    <citation type="journal article" date="2018" name="DNA Res.">
        <title>Multiple hybrid de novo genome assembly of finger millet, an orphan allotetraploid crop.</title>
        <authorList>
            <person name="Hatakeyama M."/>
            <person name="Aluri S."/>
            <person name="Balachadran M.T."/>
            <person name="Sivarajan S.R."/>
            <person name="Patrignani A."/>
            <person name="Gruter S."/>
            <person name="Poveda L."/>
            <person name="Shimizu-Inatsugi R."/>
            <person name="Baeten J."/>
            <person name="Francoijs K.J."/>
            <person name="Nataraja K.N."/>
            <person name="Reddy Y.A.N."/>
            <person name="Phadnis S."/>
            <person name="Ravikumar R.L."/>
            <person name="Schlapbach R."/>
            <person name="Sreeman S.M."/>
            <person name="Shimizu K.K."/>
        </authorList>
    </citation>
    <scope>NUCLEOTIDE SEQUENCE</scope>
</reference>
<dbReference type="Pfam" id="PF01436">
    <property type="entry name" value="NHL"/>
    <property type="match status" value="1"/>
</dbReference>
<sequence>MAQASAWALLRRLRRHRDPAAALLRRRLLSSVSESSSPGSLPGTNHLGVHGGSRGLSAWVGSHPRPRHPRRQHVAATATRAAHQAASSSESPVAAASTEAGTVASHSEAVPLIKSAFGKLEGSKDPVLFSKSHEEPEVMIKAIEELTGLKEEPSENVLSRVSWQKEESFKEPCVGSFRNLLLYHPACLSVDEDGDRIFISDSNHHRIVISNSDGMVMDSIGSLPGFEDGEFESAKFLRPAASFYHTSEDCLYIVDSENHAIRKADLERRIVETVYPVFNKSSGILSWIIDKLGLKKEVAPNIQDFDADLVALPWHLLQISEDNLLVADRRFEVPWILKISTGEKLDIGRGRAEVMESYEQIVNERCTLLKDVHTSWSSSAKEHSDSLEKIPNEELVSSVSRFQNNTVFCDKDGQRVLKHNLGTKNTSTIQFSN</sequence>
<feature type="compositionally biased region" description="Low complexity" evidence="2">
    <location>
        <begin position="74"/>
        <end position="97"/>
    </location>
</feature>
<reference evidence="3" key="2">
    <citation type="submission" date="2021-12" db="EMBL/GenBank/DDBJ databases">
        <title>Resequencing data analysis of finger millet.</title>
        <authorList>
            <person name="Hatakeyama M."/>
            <person name="Aluri S."/>
            <person name="Balachadran M.T."/>
            <person name="Sivarajan S.R."/>
            <person name="Poveda L."/>
            <person name="Shimizu-Inatsugi R."/>
            <person name="Schlapbach R."/>
            <person name="Sreeman S.M."/>
            <person name="Shimizu K.K."/>
        </authorList>
    </citation>
    <scope>NUCLEOTIDE SEQUENCE</scope>
</reference>
<evidence type="ECO:0000313" key="3">
    <source>
        <dbReference type="EMBL" id="GJN39742.1"/>
    </source>
</evidence>
<feature type="region of interest" description="Disordered" evidence="2">
    <location>
        <begin position="32"/>
        <end position="105"/>
    </location>
</feature>
<evidence type="ECO:0000313" key="4">
    <source>
        <dbReference type="Proteomes" id="UP001054889"/>
    </source>
</evidence>
<dbReference type="FunFam" id="2.120.10.30:FF:000108">
    <property type="entry name" value="NHL domain-containing protein"/>
    <property type="match status" value="1"/>
</dbReference>
<keyword evidence="1" id="KW-0677">Repeat</keyword>
<accession>A0AAV5FYF9</accession>
<dbReference type="InterPro" id="IPR011042">
    <property type="entry name" value="6-blade_b-propeller_TolB-like"/>
</dbReference>
<dbReference type="Proteomes" id="UP001054889">
    <property type="component" value="Unassembled WGS sequence"/>
</dbReference>
<evidence type="ECO:0000256" key="2">
    <source>
        <dbReference type="SAM" id="MobiDB-lite"/>
    </source>
</evidence>
<proteinExistence type="predicted"/>
<protein>
    <recommendedName>
        <fullName evidence="5">NHL repeat-containing protein</fullName>
    </recommendedName>
</protein>
<feature type="compositionally biased region" description="Basic residues" evidence="2">
    <location>
        <begin position="64"/>
        <end position="73"/>
    </location>
</feature>
<dbReference type="Gene3D" id="2.120.10.30">
    <property type="entry name" value="TolB, C-terminal domain"/>
    <property type="match status" value="1"/>
</dbReference>
<dbReference type="PANTHER" id="PTHR46388:SF3">
    <property type="entry name" value="DUF1618 DOMAIN-CONTAINING PROTEIN"/>
    <property type="match status" value="1"/>
</dbReference>
<dbReference type="InterPro" id="IPR001258">
    <property type="entry name" value="NHL_repeat"/>
</dbReference>
<dbReference type="AlphaFoldDB" id="A0AAV5FYF9"/>
<gene>
    <name evidence="3" type="primary">gb28879</name>
    <name evidence="3" type="ORF">PR202_gb28879</name>
</gene>
<keyword evidence="4" id="KW-1185">Reference proteome</keyword>
<comment type="caution">
    <text evidence="3">The sequence shown here is derived from an EMBL/GenBank/DDBJ whole genome shotgun (WGS) entry which is preliminary data.</text>
</comment>